<evidence type="ECO:0000313" key="11">
    <source>
        <dbReference type="EMBL" id="MDT0554201.1"/>
    </source>
</evidence>
<comment type="similarity">
    <text evidence="2 8">Belongs to the aspartokinase family.</text>
</comment>
<dbReference type="EC" id="2.7.2.4" evidence="8"/>
<dbReference type="PANTHER" id="PTHR21499:SF59">
    <property type="entry name" value="ASPARTOKINASE"/>
    <property type="match status" value="1"/>
</dbReference>
<dbReference type="RefSeq" id="WP_311594283.1">
    <property type="nucleotide sequence ID" value="NZ_JAVRHV010000008.1"/>
</dbReference>
<sequence>MKVFKFGGASVKDADSVKNVANVLKHENATDVLIVISAMGKMTNAFEKVVLTFFNDPPKLAQEIAFVKAFHQTIISNLFENESHPIFEVLEAEFKTLNNFLDENTSKDYSYVYDQVVSYGEVLSTKIVSAYLNEIGIKNNWLDARLLVRTDTYYRSAKVNWEETESAIITSVSTNSISITQGFIAGNNGTTTTLGREGSDFTAAIFAYCLNAKSVTIWKDVEGILNAHPKYFSNTVLLNQVSYKEATEMAFYGASVIHPKTLKPLENKLIPLVVRSFDNLNSNGTTVQKGEDIVPKTPCFIQKKQQILVSISAKDFSFMVEHNIRDIFQQLHGHKLKVSLIQNSALSFSVCLEDKYDTFKQFYEELKNEFKISYNSDVTLYTIRHFDDASIHRIVNGKKVYLKQSSRETIQIITE</sequence>
<dbReference type="PANTHER" id="PTHR21499">
    <property type="entry name" value="ASPARTATE KINASE"/>
    <property type="match status" value="1"/>
</dbReference>
<evidence type="ECO:0000256" key="8">
    <source>
        <dbReference type="RuleBase" id="RU003448"/>
    </source>
</evidence>
<dbReference type="InterPro" id="IPR045865">
    <property type="entry name" value="ACT-like_dom_sf"/>
</dbReference>
<proteinExistence type="inferred from homology"/>
<dbReference type="GO" id="GO:0004072">
    <property type="term" value="F:aspartate kinase activity"/>
    <property type="evidence" value="ECO:0007669"/>
    <property type="project" value="UniProtKB-EC"/>
</dbReference>
<comment type="pathway">
    <text evidence="9">Amino-acid biosynthesis; L-methionine biosynthesis via de novo pathway; L-homoserine from L-aspartate: step 1/3.</text>
</comment>
<evidence type="ECO:0000256" key="5">
    <source>
        <dbReference type="ARBA" id="ARBA00022777"/>
    </source>
</evidence>
<dbReference type="SUPFAM" id="SSF53633">
    <property type="entry name" value="Carbamate kinase-like"/>
    <property type="match status" value="1"/>
</dbReference>
<reference evidence="11 12" key="1">
    <citation type="submission" date="2023-09" db="EMBL/GenBank/DDBJ databases">
        <authorList>
            <person name="Rey-Velasco X."/>
        </authorList>
    </citation>
    <scope>NUCLEOTIDE SEQUENCE [LARGE SCALE GENOMIC DNA]</scope>
    <source>
        <strain evidence="11 12">P050</strain>
    </source>
</reference>
<comment type="pathway">
    <text evidence="1 9">Amino-acid biosynthesis; L-lysine biosynthesis via DAP pathway; (S)-tetrahydrodipicolinate from L-aspartate: step 1/4.</text>
</comment>
<evidence type="ECO:0000256" key="4">
    <source>
        <dbReference type="ARBA" id="ARBA00022741"/>
    </source>
</evidence>
<evidence type="ECO:0000313" key="12">
    <source>
        <dbReference type="Proteomes" id="UP001252186"/>
    </source>
</evidence>
<comment type="catalytic activity">
    <reaction evidence="7 8">
        <text>L-aspartate + ATP = 4-phospho-L-aspartate + ADP</text>
        <dbReference type="Rhea" id="RHEA:23776"/>
        <dbReference type="ChEBI" id="CHEBI:29991"/>
        <dbReference type="ChEBI" id="CHEBI:30616"/>
        <dbReference type="ChEBI" id="CHEBI:57535"/>
        <dbReference type="ChEBI" id="CHEBI:456216"/>
        <dbReference type="EC" id="2.7.2.4"/>
    </reaction>
</comment>
<dbReference type="InterPro" id="IPR001048">
    <property type="entry name" value="Asp/Glu/Uridylate_kinase"/>
</dbReference>
<keyword evidence="9" id="KW-0028">Amino-acid biosynthesis</keyword>
<feature type="domain" description="Aspartate/glutamate/uridylate kinase" evidence="10">
    <location>
        <begin position="2"/>
        <end position="276"/>
    </location>
</feature>
<evidence type="ECO:0000256" key="1">
    <source>
        <dbReference type="ARBA" id="ARBA00004766"/>
    </source>
</evidence>
<dbReference type="InterPro" id="IPR042199">
    <property type="entry name" value="AsparK_Bifunc_asparK/hSer_DH"/>
</dbReference>
<evidence type="ECO:0000259" key="10">
    <source>
        <dbReference type="Pfam" id="PF00696"/>
    </source>
</evidence>
<evidence type="ECO:0000256" key="2">
    <source>
        <dbReference type="ARBA" id="ARBA00010122"/>
    </source>
</evidence>
<dbReference type="NCBIfam" id="TIGR00657">
    <property type="entry name" value="asp_kinases"/>
    <property type="match status" value="1"/>
</dbReference>
<evidence type="ECO:0000256" key="7">
    <source>
        <dbReference type="ARBA" id="ARBA00047872"/>
    </source>
</evidence>
<dbReference type="InterPro" id="IPR036393">
    <property type="entry name" value="AceGlu_kinase-like_sf"/>
</dbReference>
<keyword evidence="12" id="KW-1185">Reference proteome</keyword>
<evidence type="ECO:0000256" key="3">
    <source>
        <dbReference type="ARBA" id="ARBA00022679"/>
    </source>
</evidence>
<comment type="pathway">
    <text evidence="9">Amino-acid biosynthesis; L-threonine biosynthesis; L-threonine from L-aspartate: step 1/5.</text>
</comment>
<gene>
    <name evidence="11" type="ORF">RM519_13150</name>
</gene>
<comment type="caution">
    <text evidence="11">The sequence shown here is derived from an EMBL/GenBank/DDBJ whole genome shotgun (WGS) entry which is preliminary data.</text>
</comment>
<keyword evidence="5 8" id="KW-0418">Kinase</keyword>
<keyword evidence="4" id="KW-0547">Nucleotide-binding</keyword>
<protein>
    <recommendedName>
        <fullName evidence="8">Aspartokinase</fullName>
        <ecNumber evidence="8">2.7.2.4</ecNumber>
    </recommendedName>
</protein>
<name>A0ABU2Y8K5_9FLAO</name>
<dbReference type="InterPro" id="IPR001341">
    <property type="entry name" value="Asp_kinase"/>
</dbReference>
<dbReference type="Proteomes" id="UP001252186">
    <property type="component" value="Unassembled WGS sequence"/>
</dbReference>
<dbReference type="Gene3D" id="1.20.120.1320">
    <property type="entry name" value="Aspartokinase, catalytic domain"/>
    <property type="match status" value="1"/>
</dbReference>
<dbReference type="SUPFAM" id="SSF55021">
    <property type="entry name" value="ACT-like"/>
    <property type="match status" value="1"/>
</dbReference>
<organism evidence="11 12">
    <name type="scientific">Urechidicola vernalis</name>
    <dbReference type="NCBI Taxonomy" id="3075600"/>
    <lineage>
        <taxon>Bacteria</taxon>
        <taxon>Pseudomonadati</taxon>
        <taxon>Bacteroidota</taxon>
        <taxon>Flavobacteriia</taxon>
        <taxon>Flavobacteriales</taxon>
        <taxon>Flavobacteriaceae</taxon>
        <taxon>Urechidicola</taxon>
    </lineage>
</organism>
<keyword evidence="3 8" id="KW-0808">Transferase</keyword>
<dbReference type="Pfam" id="PF00696">
    <property type="entry name" value="AA_kinase"/>
    <property type="match status" value="1"/>
</dbReference>
<keyword evidence="6" id="KW-0067">ATP-binding</keyword>
<evidence type="ECO:0000256" key="9">
    <source>
        <dbReference type="RuleBase" id="RU004249"/>
    </source>
</evidence>
<dbReference type="Gene3D" id="3.40.1160.10">
    <property type="entry name" value="Acetylglutamate kinase-like"/>
    <property type="match status" value="1"/>
</dbReference>
<evidence type="ECO:0000256" key="6">
    <source>
        <dbReference type="ARBA" id="ARBA00022840"/>
    </source>
</evidence>
<dbReference type="EMBL" id="JAVRHV010000008">
    <property type="protein sequence ID" value="MDT0554201.1"/>
    <property type="molecule type" value="Genomic_DNA"/>
</dbReference>
<accession>A0ABU2Y8K5</accession>